<evidence type="ECO:0000259" key="1">
    <source>
        <dbReference type="PROSITE" id="PS51833"/>
    </source>
</evidence>
<dbReference type="Proteomes" id="UP000190750">
    <property type="component" value="Unassembled WGS sequence"/>
</dbReference>
<dbReference type="EMBL" id="MTJN01000002">
    <property type="protein sequence ID" value="OOV05883.1"/>
    <property type="molecule type" value="Genomic_DNA"/>
</dbReference>
<reference evidence="2 3" key="1">
    <citation type="submission" date="2017-01" db="EMBL/GenBank/DDBJ databases">
        <title>Genome sequencing of Rhodoferax fermentans JCM 7819.</title>
        <authorList>
            <person name="Kim Y.J."/>
            <person name="Farh M.E.-A."/>
            <person name="Yang D.-C."/>
        </authorList>
    </citation>
    <scope>NUCLEOTIDE SEQUENCE [LARGE SCALE GENOMIC DNA]</scope>
    <source>
        <strain evidence="2 3">JCM 7819</strain>
    </source>
</reference>
<evidence type="ECO:0000313" key="2">
    <source>
        <dbReference type="EMBL" id="OOV05883.1"/>
    </source>
</evidence>
<organism evidence="2 3">
    <name type="scientific">Rhodoferax fermentans</name>
    <dbReference type="NCBI Taxonomy" id="28066"/>
    <lineage>
        <taxon>Bacteria</taxon>
        <taxon>Pseudomonadati</taxon>
        <taxon>Pseudomonadota</taxon>
        <taxon>Betaproteobacteria</taxon>
        <taxon>Burkholderiales</taxon>
        <taxon>Comamonadaceae</taxon>
        <taxon>Rhodoferax</taxon>
    </lineage>
</organism>
<dbReference type="Gene3D" id="1.10.3210.10">
    <property type="entry name" value="Hypothetical protein af1432"/>
    <property type="match status" value="1"/>
</dbReference>
<name>A0A1T1APG5_RHOFE</name>
<dbReference type="RefSeq" id="WP_078363663.1">
    <property type="nucleotide sequence ID" value="NZ_MTJN01000002.1"/>
</dbReference>
<accession>A0A1T1APG5</accession>
<keyword evidence="2" id="KW-0418">Kinase</keyword>
<protein>
    <submittedName>
        <fullName evidence="2">Histidine kinase</fullName>
    </submittedName>
</protein>
<gene>
    <name evidence="2" type="ORF">RF819_03390</name>
</gene>
<dbReference type="GO" id="GO:0016301">
    <property type="term" value="F:kinase activity"/>
    <property type="evidence" value="ECO:0007669"/>
    <property type="project" value="UniProtKB-KW"/>
</dbReference>
<sequence length="273" mass="29974">MEPTALLSSRFVMPSRPRAVALLLVELARPEPDLRRIDQLVSSDPALAMRLLQAANANYFGLTGQIHGVSEALAVLRLGQVQAMVASAAAVPGYPSSPSFDITQFWAYSLDCAKVARSLAGLLRLNQQAAFTCGLIHAVGELAMRSGMSQVVALDARSRPLGLKRSRVERRVFGFCYTEVSAWLARQWHLPSLIHDALLFAHAPFDHEPHEPMAGVVHLAIWRARARQVRLSENAMTVSFPSLVAEVMGLDIDLVLQQDPIDWSVQEPGRPLI</sequence>
<feature type="domain" description="HDOD" evidence="1">
    <location>
        <begin position="13"/>
        <end position="204"/>
    </location>
</feature>
<dbReference type="OrthoDB" id="9770715at2"/>
<keyword evidence="3" id="KW-1185">Reference proteome</keyword>
<dbReference type="InterPro" id="IPR013976">
    <property type="entry name" value="HDOD"/>
</dbReference>
<dbReference type="Pfam" id="PF08668">
    <property type="entry name" value="HDOD"/>
    <property type="match status" value="1"/>
</dbReference>
<keyword evidence="2" id="KW-0808">Transferase</keyword>
<comment type="caution">
    <text evidence="2">The sequence shown here is derived from an EMBL/GenBank/DDBJ whole genome shotgun (WGS) entry which is preliminary data.</text>
</comment>
<dbReference type="InterPro" id="IPR052340">
    <property type="entry name" value="RNase_Y/CdgJ"/>
</dbReference>
<evidence type="ECO:0000313" key="3">
    <source>
        <dbReference type="Proteomes" id="UP000190750"/>
    </source>
</evidence>
<dbReference type="SUPFAM" id="SSF109604">
    <property type="entry name" value="HD-domain/PDEase-like"/>
    <property type="match status" value="1"/>
</dbReference>
<dbReference type="AlphaFoldDB" id="A0A1T1APG5"/>
<dbReference type="PROSITE" id="PS51833">
    <property type="entry name" value="HDOD"/>
    <property type="match status" value="1"/>
</dbReference>
<proteinExistence type="predicted"/>
<dbReference type="PANTHER" id="PTHR33525">
    <property type="match status" value="1"/>
</dbReference>
<dbReference type="PANTHER" id="PTHR33525:SF3">
    <property type="entry name" value="RIBONUCLEASE Y"/>
    <property type="match status" value="1"/>
</dbReference>
<dbReference type="STRING" id="28066.RF819_03390"/>